<keyword evidence="2" id="KW-0812">Transmembrane</keyword>
<sequence length="118" mass="11969">MDGNASGSASGAEVPRGGGRSPSVIMDDALWTSGGGCGEWTSSSGRSGGHMSVMSIGGLALIVVIVVAYFLPTIIAFARGVSNSGSVLVLNLFLGWTLVGWVVALAMAARSSQPRPRM</sequence>
<evidence type="ECO:0000256" key="2">
    <source>
        <dbReference type="SAM" id="Phobius"/>
    </source>
</evidence>
<keyword evidence="4" id="KW-1185">Reference proteome</keyword>
<feature type="transmembrane region" description="Helical" evidence="2">
    <location>
        <begin position="87"/>
        <end position="109"/>
    </location>
</feature>
<protein>
    <submittedName>
        <fullName evidence="3">Superinfection immunity protein</fullName>
    </submittedName>
</protein>
<dbReference type="EMBL" id="CP120992">
    <property type="protein sequence ID" value="WLQ42682.1"/>
    <property type="molecule type" value="Genomic_DNA"/>
</dbReference>
<dbReference type="InterPro" id="IPR016410">
    <property type="entry name" value="Phage_imm"/>
</dbReference>
<evidence type="ECO:0000313" key="4">
    <source>
        <dbReference type="Proteomes" id="UP001229952"/>
    </source>
</evidence>
<proteinExistence type="predicted"/>
<gene>
    <name evidence="3" type="ORF">P8A22_23740</name>
</gene>
<keyword evidence="2" id="KW-0472">Membrane</keyword>
<feature type="region of interest" description="Disordered" evidence="1">
    <location>
        <begin position="1"/>
        <end position="26"/>
    </location>
</feature>
<evidence type="ECO:0000256" key="1">
    <source>
        <dbReference type="SAM" id="MobiDB-lite"/>
    </source>
</evidence>
<organism evidence="3 4">
    <name type="scientific">Streptomyces laculatispora</name>
    <dbReference type="NCBI Taxonomy" id="887464"/>
    <lineage>
        <taxon>Bacteria</taxon>
        <taxon>Bacillati</taxon>
        <taxon>Actinomycetota</taxon>
        <taxon>Actinomycetes</taxon>
        <taxon>Kitasatosporales</taxon>
        <taxon>Streptomycetaceae</taxon>
        <taxon>Streptomyces</taxon>
    </lineage>
</organism>
<name>A0ABY9I726_9ACTN</name>
<accession>A0ABY9I726</accession>
<feature type="transmembrane region" description="Helical" evidence="2">
    <location>
        <begin position="53"/>
        <end position="75"/>
    </location>
</feature>
<reference evidence="3 4" key="1">
    <citation type="submission" date="2023-03" db="EMBL/GenBank/DDBJ databases">
        <title>Isolation and description of six Streptomyces strains from soil environments, able to metabolize different microbial glucans.</title>
        <authorList>
            <person name="Widen T."/>
            <person name="Larsbrink J."/>
        </authorList>
    </citation>
    <scope>NUCLEOTIDE SEQUENCE [LARGE SCALE GENOMIC DNA]</scope>
    <source>
        <strain evidence="3 4">Mut2</strain>
    </source>
</reference>
<dbReference type="RefSeq" id="WP_306090165.1">
    <property type="nucleotide sequence ID" value="NZ_CP120992.1"/>
</dbReference>
<keyword evidence="2" id="KW-1133">Transmembrane helix</keyword>
<dbReference type="Pfam" id="PF14373">
    <property type="entry name" value="Imm_superinfect"/>
    <property type="match status" value="1"/>
</dbReference>
<dbReference type="Proteomes" id="UP001229952">
    <property type="component" value="Chromosome"/>
</dbReference>
<evidence type="ECO:0000313" key="3">
    <source>
        <dbReference type="EMBL" id="WLQ42682.1"/>
    </source>
</evidence>